<dbReference type="PANTHER" id="PTHR33938:SF15">
    <property type="entry name" value="FERULOYL ESTERASE B-RELATED"/>
    <property type="match status" value="1"/>
</dbReference>
<keyword evidence="5 10" id="KW-0732">Signal</keyword>
<evidence type="ECO:0000256" key="2">
    <source>
        <dbReference type="ARBA" id="ARBA00022487"/>
    </source>
</evidence>
<evidence type="ECO:0000313" key="11">
    <source>
        <dbReference type="EMBL" id="KAK0523103.1"/>
    </source>
</evidence>
<evidence type="ECO:0000256" key="8">
    <source>
        <dbReference type="ARBA" id="ARBA00023157"/>
    </source>
</evidence>
<evidence type="ECO:0000313" key="12">
    <source>
        <dbReference type="Proteomes" id="UP001176521"/>
    </source>
</evidence>
<dbReference type="Pfam" id="PF07519">
    <property type="entry name" value="Tannase"/>
    <property type="match status" value="1"/>
</dbReference>
<feature type="chain" id="PRO_5042668326" description="Carboxylic ester hydrolase" evidence="10">
    <location>
        <begin position="20"/>
        <end position="763"/>
    </location>
</feature>
<gene>
    <name evidence="11" type="ORF">OC842_006261</name>
</gene>
<keyword evidence="12" id="KW-1185">Reference proteome</keyword>
<accession>A0AAN6G674</accession>
<evidence type="ECO:0000256" key="6">
    <source>
        <dbReference type="ARBA" id="ARBA00022801"/>
    </source>
</evidence>
<reference evidence="11" key="1">
    <citation type="journal article" date="2023" name="PhytoFront">
        <title>Draft Genome Resources of Seven Strains of Tilletia horrida, Causal Agent of Kernel Smut of Rice.</title>
        <authorList>
            <person name="Khanal S."/>
            <person name="Antony Babu S."/>
            <person name="Zhou X.G."/>
        </authorList>
    </citation>
    <scope>NUCLEOTIDE SEQUENCE</scope>
    <source>
        <strain evidence="11">TX3</strain>
    </source>
</reference>
<feature type="signal peptide" evidence="10">
    <location>
        <begin position="1"/>
        <end position="19"/>
    </location>
</feature>
<organism evidence="11 12">
    <name type="scientific">Tilletia horrida</name>
    <dbReference type="NCBI Taxonomy" id="155126"/>
    <lineage>
        <taxon>Eukaryota</taxon>
        <taxon>Fungi</taxon>
        <taxon>Dikarya</taxon>
        <taxon>Basidiomycota</taxon>
        <taxon>Ustilaginomycotina</taxon>
        <taxon>Exobasidiomycetes</taxon>
        <taxon>Tilletiales</taxon>
        <taxon>Tilletiaceae</taxon>
        <taxon>Tilletia</taxon>
    </lineage>
</organism>
<protein>
    <recommendedName>
        <fullName evidence="10">Carboxylic ester hydrolase</fullName>
        <ecNumber evidence="10">3.1.1.-</ecNumber>
    </recommendedName>
</protein>
<dbReference type="InterPro" id="IPR011118">
    <property type="entry name" value="Tannase/feruloyl_esterase"/>
</dbReference>
<dbReference type="SUPFAM" id="SSF53474">
    <property type="entry name" value="alpha/beta-Hydrolases"/>
    <property type="match status" value="1"/>
</dbReference>
<evidence type="ECO:0000256" key="1">
    <source>
        <dbReference type="ARBA" id="ARBA00006249"/>
    </source>
</evidence>
<dbReference type="Proteomes" id="UP001176521">
    <property type="component" value="Unassembled WGS sequence"/>
</dbReference>
<keyword evidence="3" id="KW-0858">Xylan degradation</keyword>
<dbReference type="PANTHER" id="PTHR33938">
    <property type="entry name" value="FERULOYL ESTERASE B-RELATED"/>
    <property type="match status" value="1"/>
</dbReference>
<evidence type="ECO:0000256" key="3">
    <source>
        <dbReference type="ARBA" id="ARBA00022651"/>
    </source>
</evidence>
<dbReference type="GO" id="GO:0030600">
    <property type="term" value="F:feruloyl esterase activity"/>
    <property type="evidence" value="ECO:0007669"/>
    <property type="project" value="UniProtKB-EC"/>
</dbReference>
<evidence type="ECO:0000256" key="9">
    <source>
        <dbReference type="ARBA" id="ARBA00034075"/>
    </source>
</evidence>
<comment type="catalytic activity">
    <reaction evidence="9">
        <text>feruloyl-polysaccharide + H2O = ferulate + polysaccharide.</text>
        <dbReference type="EC" id="3.1.1.73"/>
    </reaction>
</comment>
<comment type="caution">
    <text evidence="11">The sequence shown here is derived from an EMBL/GenBank/DDBJ whole genome shotgun (WGS) entry which is preliminary data.</text>
</comment>
<dbReference type="InterPro" id="IPR029058">
    <property type="entry name" value="AB_hydrolase_fold"/>
</dbReference>
<keyword evidence="8" id="KW-1015">Disulfide bond</keyword>
<evidence type="ECO:0000256" key="10">
    <source>
        <dbReference type="RuleBase" id="RU361238"/>
    </source>
</evidence>
<keyword evidence="4" id="KW-0479">Metal-binding</keyword>
<comment type="similarity">
    <text evidence="1 10">Belongs to the tannase family.</text>
</comment>
<dbReference type="EC" id="3.1.1.-" evidence="10"/>
<sequence length="763" mass="82185">MVKITVAAILVGLLSLSLGETSASSDFEAQARHRKHHHKAHGRNDRMTGIWKAGKDAQDRCQWLGQNFVAQTSLKANGTFVEYWDQGSNPSLETLVASYPNGTLPKKFIPDFLKTLLDVGPDVDISADHGYGKSDGPKGSRLGEHGPLGSLPAFCRLGGFISTSDLTGVFFEAWMPLATDPDVPLAQIDTADYPTNSTPVVLGPQGQFLKGPPYLFDTTTNAAAPAARSLDGNTEAEEDNHLVDRESGARKLNGNKILDLVKYDGWNGRLLWIGNGAQRGFPPLPDLKSAMSRYRFAVAGSNAGHWSASSATSWALGSQKADSAADWAHRASHVGRQAALEAIDLFYGPDRGVRVPSKPSATTFSKSRLRTYYSGCSVGGAQGFGSVQNYPHDFDGVLAGSPALYFNSLNHGQIHTQTTHRAKIIGDAIFNVTQLLGPVHSLLLDQCDGLDGVKDGVITYAEQCKFDFSPLLCGANSTYGQDAANCFKPEQLANLQELYKPTVYEGTEIYPRYLPGIETSATYFTGAAGKAIGWIEDAILNNATDKDWDGYNQTLAIWKQGEDLNLGGSNFDKADISATLNADVKIIHYHGLADMTISPLASTKYFHAVHDAVQGKLKDGKKVKDNYRYFTVPGMSHCRGGPGAWVFGCSTQNDAGNVPARFDNLHDAILALVAWTELGASYAPDFLVGIAYNAQQADVPNNPGLPPSTAANDTQALPTTFNSVESGVKFTRKLCPYPLLPTYSGSGPTDGKKAWKSFDCKKP</sequence>
<keyword evidence="6 10" id="KW-0378">Hydrolase</keyword>
<dbReference type="GO" id="GO:0046872">
    <property type="term" value="F:metal ion binding"/>
    <property type="evidence" value="ECO:0007669"/>
    <property type="project" value="UniProtKB-KW"/>
</dbReference>
<evidence type="ECO:0000256" key="4">
    <source>
        <dbReference type="ARBA" id="ARBA00022723"/>
    </source>
</evidence>
<evidence type="ECO:0000256" key="7">
    <source>
        <dbReference type="ARBA" id="ARBA00022837"/>
    </source>
</evidence>
<keyword evidence="3" id="KW-0624">Polysaccharide degradation</keyword>
<keyword evidence="2" id="KW-0719">Serine esterase</keyword>
<dbReference type="GO" id="GO:0045493">
    <property type="term" value="P:xylan catabolic process"/>
    <property type="evidence" value="ECO:0007669"/>
    <property type="project" value="UniProtKB-KW"/>
</dbReference>
<dbReference type="EMBL" id="JAPDMQ010000537">
    <property type="protein sequence ID" value="KAK0523103.1"/>
    <property type="molecule type" value="Genomic_DNA"/>
</dbReference>
<proteinExistence type="inferred from homology"/>
<dbReference type="AlphaFoldDB" id="A0AAN6G674"/>
<name>A0AAN6G674_9BASI</name>
<keyword evidence="7" id="KW-0106">Calcium</keyword>
<evidence type="ECO:0000256" key="5">
    <source>
        <dbReference type="ARBA" id="ARBA00022729"/>
    </source>
</evidence>
<keyword evidence="3" id="KW-0119">Carbohydrate metabolism</keyword>